<feature type="transmembrane region" description="Helical" evidence="1">
    <location>
        <begin position="154"/>
        <end position="172"/>
    </location>
</feature>
<evidence type="ECO:0000256" key="1">
    <source>
        <dbReference type="SAM" id="Phobius"/>
    </source>
</evidence>
<dbReference type="EMBL" id="MU853229">
    <property type="protein sequence ID" value="KAK4123132.1"/>
    <property type="molecule type" value="Genomic_DNA"/>
</dbReference>
<proteinExistence type="predicted"/>
<dbReference type="AlphaFoldDB" id="A0AAN6TYL9"/>
<evidence type="ECO:0000313" key="3">
    <source>
        <dbReference type="Proteomes" id="UP001302602"/>
    </source>
</evidence>
<dbReference type="Proteomes" id="UP001302602">
    <property type="component" value="Unassembled WGS sequence"/>
</dbReference>
<name>A0AAN6TYL9_9PEZI</name>
<comment type="caution">
    <text evidence="2">The sequence shown here is derived from an EMBL/GenBank/DDBJ whole genome shotgun (WGS) entry which is preliminary data.</text>
</comment>
<protein>
    <submittedName>
        <fullName evidence="2">Uncharacterized protein</fullName>
    </submittedName>
</protein>
<organism evidence="2 3">
    <name type="scientific">Parathielavia appendiculata</name>
    <dbReference type="NCBI Taxonomy" id="2587402"/>
    <lineage>
        <taxon>Eukaryota</taxon>
        <taxon>Fungi</taxon>
        <taxon>Dikarya</taxon>
        <taxon>Ascomycota</taxon>
        <taxon>Pezizomycotina</taxon>
        <taxon>Sordariomycetes</taxon>
        <taxon>Sordariomycetidae</taxon>
        <taxon>Sordariales</taxon>
        <taxon>Chaetomiaceae</taxon>
        <taxon>Parathielavia</taxon>
    </lineage>
</organism>
<sequence length="222" mass="25576">MAAKDSEQNLVLVPHAFWHRFLQPKLEKLLDKKLPPNKSFKADETNVVVSVTDRSERDLVNRFDELDIEWPILEKQLQAWNVVQLHRDQPIAEHNNAAGHQTRIFVYLSPLGGVYIFWLFVYSLTIGSLAYSIISETSSVRLQPLSVMLTRTAYQRTTVLSQALVVFVWVYFRLPEIKCRIDEELNILFANKTRARAFAKAHVDTYALLAPVEAHTNIIESE</sequence>
<keyword evidence="1" id="KW-1133">Transmembrane helix</keyword>
<keyword evidence="1" id="KW-0812">Transmembrane</keyword>
<reference evidence="2" key="2">
    <citation type="submission" date="2023-05" db="EMBL/GenBank/DDBJ databases">
        <authorList>
            <consortium name="Lawrence Berkeley National Laboratory"/>
            <person name="Steindorff A."/>
            <person name="Hensen N."/>
            <person name="Bonometti L."/>
            <person name="Westerberg I."/>
            <person name="Brannstrom I.O."/>
            <person name="Guillou S."/>
            <person name="Cros-Aarteil S."/>
            <person name="Calhoun S."/>
            <person name="Haridas S."/>
            <person name="Kuo A."/>
            <person name="Mondo S."/>
            <person name="Pangilinan J."/>
            <person name="Riley R."/>
            <person name="Labutti K."/>
            <person name="Andreopoulos B."/>
            <person name="Lipzen A."/>
            <person name="Chen C."/>
            <person name="Yanf M."/>
            <person name="Daum C."/>
            <person name="Ng V."/>
            <person name="Clum A."/>
            <person name="Ohm R."/>
            <person name="Martin F."/>
            <person name="Silar P."/>
            <person name="Natvig D."/>
            <person name="Lalanne C."/>
            <person name="Gautier V."/>
            <person name="Ament-Velasquez S.L."/>
            <person name="Kruys A."/>
            <person name="Hutchinson M.I."/>
            <person name="Powell A.J."/>
            <person name="Barry K."/>
            <person name="Miller A.N."/>
            <person name="Grigoriev I.V."/>
            <person name="Debuchy R."/>
            <person name="Gladieux P."/>
            <person name="Thoren M.H."/>
            <person name="Johannesson H."/>
        </authorList>
    </citation>
    <scope>NUCLEOTIDE SEQUENCE</scope>
    <source>
        <strain evidence="2">CBS 731.68</strain>
    </source>
</reference>
<dbReference type="GeneID" id="87828041"/>
<feature type="transmembrane region" description="Helical" evidence="1">
    <location>
        <begin position="113"/>
        <end position="134"/>
    </location>
</feature>
<keyword evidence="3" id="KW-1185">Reference proteome</keyword>
<dbReference type="RefSeq" id="XP_062646903.1">
    <property type="nucleotide sequence ID" value="XM_062791272.1"/>
</dbReference>
<evidence type="ECO:0000313" key="2">
    <source>
        <dbReference type="EMBL" id="KAK4123132.1"/>
    </source>
</evidence>
<accession>A0AAN6TYL9</accession>
<reference evidence="2" key="1">
    <citation type="journal article" date="2023" name="Mol. Phylogenet. Evol.">
        <title>Genome-scale phylogeny and comparative genomics of the fungal order Sordariales.</title>
        <authorList>
            <person name="Hensen N."/>
            <person name="Bonometti L."/>
            <person name="Westerberg I."/>
            <person name="Brannstrom I.O."/>
            <person name="Guillou S."/>
            <person name="Cros-Aarteil S."/>
            <person name="Calhoun S."/>
            <person name="Haridas S."/>
            <person name="Kuo A."/>
            <person name="Mondo S."/>
            <person name="Pangilinan J."/>
            <person name="Riley R."/>
            <person name="LaButti K."/>
            <person name="Andreopoulos B."/>
            <person name="Lipzen A."/>
            <person name="Chen C."/>
            <person name="Yan M."/>
            <person name="Daum C."/>
            <person name="Ng V."/>
            <person name="Clum A."/>
            <person name="Steindorff A."/>
            <person name="Ohm R.A."/>
            <person name="Martin F."/>
            <person name="Silar P."/>
            <person name="Natvig D.O."/>
            <person name="Lalanne C."/>
            <person name="Gautier V."/>
            <person name="Ament-Velasquez S.L."/>
            <person name="Kruys A."/>
            <person name="Hutchinson M.I."/>
            <person name="Powell A.J."/>
            <person name="Barry K."/>
            <person name="Miller A.N."/>
            <person name="Grigoriev I.V."/>
            <person name="Debuchy R."/>
            <person name="Gladieux P."/>
            <person name="Hiltunen Thoren M."/>
            <person name="Johannesson H."/>
        </authorList>
    </citation>
    <scope>NUCLEOTIDE SEQUENCE</scope>
    <source>
        <strain evidence="2">CBS 731.68</strain>
    </source>
</reference>
<gene>
    <name evidence="2" type="ORF">N657DRAFT_634331</name>
</gene>
<keyword evidence="1" id="KW-0472">Membrane</keyword>